<gene>
    <name evidence="1" type="ORF">AVEN_16959_1</name>
</gene>
<reference evidence="1 2" key="1">
    <citation type="journal article" date="2019" name="Sci. Rep.">
        <title>Orb-weaving spider Araneus ventricosus genome elucidates the spidroin gene catalogue.</title>
        <authorList>
            <person name="Kono N."/>
            <person name="Nakamura H."/>
            <person name="Ohtoshi R."/>
            <person name="Moran D.A.P."/>
            <person name="Shinohara A."/>
            <person name="Yoshida Y."/>
            <person name="Fujiwara M."/>
            <person name="Mori M."/>
            <person name="Tomita M."/>
            <person name="Arakawa K."/>
        </authorList>
    </citation>
    <scope>NUCLEOTIDE SEQUENCE [LARGE SCALE GENOMIC DNA]</scope>
</reference>
<dbReference type="Proteomes" id="UP000499080">
    <property type="component" value="Unassembled WGS sequence"/>
</dbReference>
<accession>A0A4Y2D4F5</accession>
<organism evidence="1 2">
    <name type="scientific">Araneus ventricosus</name>
    <name type="common">Orbweaver spider</name>
    <name type="synonym">Epeira ventricosa</name>
    <dbReference type="NCBI Taxonomy" id="182803"/>
    <lineage>
        <taxon>Eukaryota</taxon>
        <taxon>Metazoa</taxon>
        <taxon>Ecdysozoa</taxon>
        <taxon>Arthropoda</taxon>
        <taxon>Chelicerata</taxon>
        <taxon>Arachnida</taxon>
        <taxon>Araneae</taxon>
        <taxon>Araneomorphae</taxon>
        <taxon>Entelegynae</taxon>
        <taxon>Araneoidea</taxon>
        <taxon>Araneidae</taxon>
        <taxon>Araneus</taxon>
    </lineage>
</organism>
<protein>
    <submittedName>
        <fullName evidence="1">Uncharacterized protein</fullName>
    </submittedName>
</protein>
<evidence type="ECO:0000313" key="2">
    <source>
        <dbReference type="Proteomes" id="UP000499080"/>
    </source>
</evidence>
<dbReference type="AlphaFoldDB" id="A0A4Y2D4F5"/>
<evidence type="ECO:0000313" key="1">
    <source>
        <dbReference type="EMBL" id="GBM11652.1"/>
    </source>
</evidence>
<sequence>MANRGLVTWVGDIFFDPVEPHQITGYIEVFLNTNYKSRSRPGTPQSLDGLPAVSVNIDRFMVIQSPADIKINRRQLVLGNGIIFI</sequence>
<dbReference type="EMBL" id="BGPR01000302">
    <property type="protein sequence ID" value="GBM11652.1"/>
    <property type="molecule type" value="Genomic_DNA"/>
</dbReference>
<comment type="caution">
    <text evidence="1">The sequence shown here is derived from an EMBL/GenBank/DDBJ whole genome shotgun (WGS) entry which is preliminary data.</text>
</comment>
<proteinExistence type="predicted"/>
<keyword evidence="2" id="KW-1185">Reference proteome</keyword>
<name>A0A4Y2D4F5_ARAVE</name>